<evidence type="ECO:0000313" key="1">
    <source>
        <dbReference type="EMBL" id="CAG8842700.1"/>
    </source>
</evidence>
<proteinExistence type="predicted"/>
<keyword evidence="2" id="KW-1185">Reference proteome</keyword>
<evidence type="ECO:0000313" key="2">
    <source>
        <dbReference type="Proteomes" id="UP000789920"/>
    </source>
</evidence>
<name>A0ACA9SPS6_9GLOM</name>
<accession>A0ACA9SPS6</accession>
<protein>
    <submittedName>
        <fullName evidence="1">30519_t:CDS:1</fullName>
    </submittedName>
</protein>
<reference evidence="1" key="1">
    <citation type="submission" date="2021-06" db="EMBL/GenBank/DDBJ databases">
        <authorList>
            <person name="Kallberg Y."/>
            <person name="Tangrot J."/>
            <person name="Rosling A."/>
        </authorList>
    </citation>
    <scope>NUCLEOTIDE SEQUENCE</scope>
    <source>
        <strain evidence="1">MA461A</strain>
    </source>
</reference>
<feature type="non-terminal residue" evidence="1">
    <location>
        <position position="1"/>
    </location>
</feature>
<feature type="non-terminal residue" evidence="1">
    <location>
        <position position="55"/>
    </location>
</feature>
<organism evidence="1 2">
    <name type="scientific">Racocetra persica</name>
    <dbReference type="NCBI Taxonomy" id="160502"/>
    <lineage>
        <taxon>Eukaryota</taxon>
        <taxon>Fungi</taxon>
        <taxon>Fungi incertae sedis</taxon>
        <taxon>Mucoromycota</taxon>
        <taxon>Glomeromycotina</taxon>
        <taxon>Glomeromycetes</taxon>
        <taxon>Diversisporales</taxon>
        <taxon>Gigasporaceae</taxon>
        <taxon>Racocetra</taxon>
    </lineage>
</organism>
<dbReference type="Proteomes" id="UP000789920">
    <property type="component" value="Unassembled WGS sequence"/>
</dbReference>
<comment type="caution">
    <text evidence="1">The sequence shown here is derived from an EMBL/GenBank/DDBJ whole genome shotgun (WGS) entry which is preliminary data.</text>
</comment>
<gene>
    <name evidence="1" type="ORF">RPERSI_LOCUS32437</name>
</gene>
<dbReference type="EMBL" id="CAJVQC010135261">
    <property type="protein sequence ID" value="CAG8842700.1"/>
    <property type="molecule type" value="Genomic_DNA"/>
</dbReference>
<sequence>TQKSMARIKHVLSERRVTYEYAIREDPKLFGLEEAPEPHIGYREESNEMPFNKKR</sequence>